<evidence type="ECO:0000313" key="6">
    <source>
        <dbReference type="RefSeq" id="XP_016452458.1"/>
    </source>
</evidence>
<evidence type="ECO:0000256" key="4">
    <source>
        <dbReference type="PROSITE-ProRule" id="PRU00176"/>
    </source>
</evidence>
<dbReference type="InterPro" id="IPR035979">
    <property type="entry name" value="RBD_domain_sf"/>
</dbReference>
<dbReference type="SUPFAM" id="SSF54928">
    <property type="entry name" value="RNA-binding domain, RBD"/>
    <property type="match status" value="1"/>
</dbReference>
<dbReference type="AlphaFoldDB" id="A0A1S3YK91"/>
<keyword evidence="3" id="KW-0539">Nucleus</keyword>
<dbReference type="GO" id="GO:0005654">
    <property type="term" value="C:nucleoplasm"/>
    <property type="evidence" value="ECO:0007669"/>
    <property type="project" value="UniProtKB-SubCell"/>
</dbReference>
<dbReference type="RefSeq" id="XP_016452458.1">
    <property type="nucleotide sequence ID" value="XM_016596972.1"/>
</dbReference>
<name>A0A1S3YK91_TOBAC</name>
<dbReference type="PANTHER" id="PTHR13798:SF11">
    <property type="entry name" value="RNA-BINDING PROTEIN 7-RELATED"/>
    <property type="match status" value="1"/>
</dbReference>
<dbReference type="SMART" id="SM00360">
    <property type="entry name" value="RRM"/>
    <property type="match status" value="1"/>
</dbReference>
<dbReference type="SMR" id="A0A1S3YK91"/>
<evidence type="ECO:0000256" key="3">
    <source>
        <dbReference type="ARBA" id="ARBA00023242"/>
    </source>
</evidence>
<sequence length="187" mass="21056">MAESSNCTVYVGNLHERVSDRVLYDILVQAGRIVDLYIPRDKENDKPKGFAFAKYETEQIANYAVKLFSGSVTLYSKTLKFAISGQNKPSNSSPMATPRPRPVAYNQKEISPKYMRLSTFCSENEQLDGPILTQLPVDDVFTRDLPRDVDAIFEPFEGARYQTTFRSANSGGAWNRSSRKTKEPIIG</sequence>
<dbReference type="PaxDb" id="4097-A0A1S3YK91"/>
<dbReference type="GO" id="GO:0003723">
    <property type="term" value="F:RNA binding"/>
    <property type="evidence" value="ECO:0007669"/>
    <property type="project" value="UniProtKB-UniRule"/>
</dbReference>
<reference evidence="6" key="1">
    <citation type="submission" date="2025-08" db="UniProtKB">
        <authorList>
            <consortium name="RefSeq"/>
        </authorList>
    </citation>
    <scope>IDENTIFICATION</scope>
</reference>
<dbReference type="PROSITE" id="PS50102">
    <property type="entry name" value="RRM"/>
    <property type="match status" value="1"/>
</dbReference>
<evidence type="ECO:0000259" key="5">
    <source>
        <dbReference type="PROSITE" id="PS50102"/>
    </source>
</evidence>
<dbReference type="InterPro" id="IPR052285">
    <property type="entry name" value="NEXT_complex_subunit"/>
</dbReference>
<dbReference type="OrthoDB" id="10259687at2759"/>
<gene>
    <name evidence="6" type="primary">LOC107777009</name>
</gene>
<evidence type="ECO:0000256" key="2">
    <source>
        <dbReference type="ARBA" id="ARBA00022884"/>
    </source>
</evidence>
<protein>
    <submittedName>
        <fullName evidence="6">RNA-binding protein 7-like</fullName>
    </submittedName>
</protein>
<dbReference type="InterPro" id="IPR000504">
    <property type="entry name" value="RRM_dom"/>
</dbReference>
<proteinExistence type="predicted"/>
<accession>A0A1S3YK91</accession>
<feature type="domain" description="RRM" evidence="5">
    <location>
        <begin position="7"/>
        <end position="86"/>
    </location>
</feature>
<comment type="subcellular location">
    <subcellularLocation>
        <location evidence="1">Nucleus</location>
        <location evidence="1">Nucleoplasm</location>
    </subcellularLocation>
</comment>
<keyword evidence="2 4" id="KW-0694">RNA-binding</keyword>
<dbReference type="InterPro" id="IPR012677">
    <property type="entry name" value="Nucleotide-bd_a/b_plait_sf"/>
</dbReference>
<dbReference type="PANTHER" id="PTHR13798">
    <property type="entry name" value="RNA BINDING MOTIF RBM PROTEIN -RELATED"/>
    <property type="match status" value="1"/>
</dbReference>
<organism evidence="6">
    <name type="scientific">Nicotiana tabacum</name>
    <name type="common">Common tobacco</name>
    <dbReference type="NCBI Taxonomy" id="4097"/>
    <lineage>
        <taxon>Eukaryota</taxon>
        <taxon>Viridiplantae</taxon>
        <taxon>Streptophyta</taxon>
        <taxon>Embryophyta</taxon>
        <taxon>Tracheophyta</taxon>
        <taxon>Spermatophyta</taxon>
        <taxon>Magnoliopsida</taxon>
        <taxon>eudicotyledons</taxon>
        <taxon>Gunneridae</taxon>
        <taxon>Pentapetalae</taxon>
        <taxon>asterids</taxon>
        <taxon>lamiids</taxon>
        <taxon>Solanales</taxon>
        <taxon>Solanaceae</taxon>
        <taxon>Nicotianoideae</taxon>
        <taxon>Nicotianeae</taxon>
        <taxon>Nicotiana</taxon>
    </lineage>
</organism>
<dbReference type="Pfam" id="PF00076">
    <property type="entry name" value="RRM_1"/>
    <property type="match status" value="1"/>
</dbReference>
<dbReference type="Gene3D" id="3.30.70.330">
    <property type="match status" value="1"/>
</dbReference>
<dbReference type="STRING" id="4097.A0A1S3YK91"/>
<evidence type="ECO:0000256" key="1">
    <source>
        <dbReference type="ARBA" id="ARBA00004642"/>
    </source>
</evidence>
<dbReference type="KEGG" id="nta:107777009"/>